<evidence type="ECO:0000259" key="7">
    <source>
        <dbReference type="Pfam" id="PF00561"/>
    </source>
</evidence>
<name>A0A285QZU7_9SPHN</name>
<dbReference type="PRINTS" id="PR00412">
    <property type="entry name" value="EPOXHYDRLASE"/>
</dbReference>
<dbReference type="HAMAP" id="MF_01231">
    <property type="entry name" value="Haloalk_dehal_type2"/>
    <property type="match status" value="1"/>
</dbReference>
<feature type="domain" description="AB hydrolase-1" evidence="7">
    <location>
        <begin position="25"/>
        <end position="135"/>
    </location>
</feature>
<dbReference type="Proteomes" id="UP000219494">
    <property type="component" value="Unassembled WGS sequence"/>
</dbReference>
<proteinExistence type="inferred from homology"/>
<dbReference type="NCBIfam" id="NF002938">
    <property type="entry name" value="PRK03592.1"/>
    <property type="match status" value="1"/>
</dbReference>
<dbReference type="AlphaFoldDB" id="A0A285QZU7"/>
<evidence type="ECO:0000256" key="6">
    <source>
        <dbReference type="HAMAP-Rule" id="MF_01231"/>
    </source>
</evidence>
<reference evidence="8 9" key="1">
    <citation type="submission" date="2017-07" db="EMBL/GenBank/DDBJ databases">
        <authorList>
            <person name="Sun Z.S."/>
            <person name="Albrecht U."/>
            <person name="Echele G."/>
            <person name="Lee C.C."/>
        </authorList>
    </citation>
    <scope>NUCLEOTIDE SEQUENCE [LARGE SCALE GENOMIC DNA]</scope>
    <source>
        <strain evidence="8 9">CGMCC 1.12672</strain>
    </source>
</reference>
<dbReference type="InterPro" id="IPR023594">
    <property type="entry name" value="Haloalkane_dehalogenase_2"/>
</dbReference>
<evidence type="ECO:0000313" key="8">
    <source>
        <dbReference type="EMBL" id="SOB87104.1"/>
    </source>
</evidence>
<dbReference type="PANTHER" id="PTHR43798">
    <property type="entry name" value="MONOACYLGLYCEROL LIPASE"/>
    <property type="match status" value="1"/>
</dbReference>
<feature type="active site" description="Proton donor" evidence="6">
    <location>
        <position position="122"/>
    </location>
</feature>
<sequence length="288" mass="32621">MPVTDMKYAEVLGSRMAYRDEGSGPAVLFQHGNPTSSYLWRNIIPHVSNQARCIAPDLIGMGASDKPEIPYRVEDQARYFDAFMEELGLDDVVLVLHDWGSALGLDWARRHADRVRGIVLMEFIWPIPTWLDADPRGRDAFKAFRSDGGRELLIDQNLFIEQVLPAGVVRALTEEEMDAYRAPFLEPAFREPLYRFPNDLPIAGAPIDIWAMAQAYQAWLFETDLPKLFFWADPGAIISPARAAFLSRELKSCKSVPLGAARHYVQEDHPDLIGREIAAWLRSLPVER</sequence>
<comment type="similarity">
    <text evidence="1 6">Belongs to the haloalkane dehalogenase family. Type 2 subfamily.</text>
</comment>
<dbReference type="Pfam" id="PF00561">
    <property type="entry name" value="Abhydrolase_1"/>
    <property type="match status" value="1"/>
</dbReference>
<comment type="subunit">
    <text evidence="2 6">Monomer.</text>
</comment>
<dbReference type="InterPro" id="IPR000073">
    <property type="entry name" value="AB_hydrolase_1"/>
</dbReference>
<evidence type="ECO:0000256" key="2">
    <source>
        <dbReference type="ARBA" id="ARBA00011245"/>
    </source>
</evidence>
<comment type="function">
    <text evidence="6">Catalyzes hydrolytic cleavage of carbon-halogen bonds in halogenated aliphatic compounds, leading to the formation of the corresponding primary alcohols, halide ions and protons.</text>
</comment>
<dbReference type="SUPFAM" id="SSF53474">
    <property type="entry name" value="alpha/beta-Hydrolases"/>
    <property type="match status" value="1"/>
</dbReference>
<dbReference type="PANTHER" id="PTHR43798:SF24">
    <property type="entry name" value="CIS-3-ALKYL-4-ALKYLOXETAN-2-ONE DECARBOXYLASE"/>
    <property type="match status" value="1"/>
</dbReference>
<evidence type="ECO:0000256" key="1">
    <source>
        <dbReference type="ARBA" id="ARBA00007213"/>
    </source>
</evidence>
<dbReference type="GO" id="GO:0018786">
    <property type="term" value="F:haloalkane dehalogenase activity"/>
    <property type="evidence" value="ECO:0007669"/>
    <property type="project" value="UniProtKB-UniRule"/>
</dbReference>
<comment type="catalytic activity">
    <reaction evidence="6">
        <text>1-haloalkane + H2O = a halide anion + a primary alcohol + H(+)</text>
        <dbReference type="Rhea" id="RHEA:19081"/>
        <dbReference type="ChEBI" id="CHEBI:15377"/>
        <dbReference type="ChEBI" id="CHEBI:15378"/>
        <dbReference type="ChEBI" id="CHEBI:15734"/>
        <dbReference type="ChEBI" id="CHEBI:16042"/>
        <dbReference type="ChEBI" id="CHEBI:18060"/>
        <dbReference type="EC" id="3.8.1.5"/>
    </reaction>
</comment>
<organism evidence="8 9">
    <name type="scientific">Sphingomonas guangdongensis</name>
    <dbReference type="NCBI Taxonomy" id="1141890"/>
    <lineage>
        <taxon>Bacteria</taxon>
        <taxon>Pseudomonadati</taxon>
        <taxon>Pseudomonadota</taxon>
        <taxon>Alphaproteobacteria</taxon>
        <taxon>Sphingomonadales</taxon>
        <taxon>Sphingomonadaceae</taxon>
        <taxon>Sphingomonas</taxon>
    </lineage>
</organism>
<dbReference type="InterPro" id="IPR029058">
    <property type="entry name" value="AB_hydrolase_fold"/>
</dbReference>
<dbReference type="InterPro" id="IPR050266">
    <property type="entry name" value="AB_hydrolase_sf"/>
</dbReference>
<gene>
    <name evidence="6" type="primary">dhaA</name>
    <name evidence="8" type="ORF">SAMN06297144_2225</name>
</gene>
<feature type="active site" description="Nucleophile" evidence="6">
    <location>
        <position position="98"/>
    </location>
</feature>
<evidence type="ECO:0000313" key="9">
    <source>
        <dbReference type="Proteomes" id="UP000219494"/>
    </source>
</evidence>
<keyword evidence="4 6" id="KW-0378">Hydrolase</keyword>
<evidence type="ECO:0000256" key="4">
    <source>
        <dbReference type="ARBA" id="ARBA00022801"/>
    </source>
</evidence>
<evidence type="ECO:0000256" key="3">
    <source>
        <dbReference type="ARBA" id="ARBA00012065"/>
    </source>
</evidence>
<dbReference type="OrthoDB" id="9804723at2"/>
<protein>
    <recommendedName>
        <fullName evidence="5 6">Haloalkane dehalogenase</fullName>
        <ecNumber evidence="3 6">3.8.1.5</ecNumber>
    </recommendedName>
</protein>
<dbReference type="RefSeq" id="WP_097064033.1">
    <property type="nucleotide sequence ID" value="NZ_OBMI01000002.1"/>
</dbReference>
<dbReference type="InterPro" id="IPR000639">
    <property type="entry name" value="Epox_hydrolase-like"/>
</dbReference>
<dbReference type="EMBL" id="OBMI01000002">
    <property type="protein sequence ID" value="SOB87104.1"/>
    <property type="molecule type" value="Genomic_DNA"/>
</dbReference>
<dbReference type="PRINTS" id="PR00111">
    <property type="entry name" value="ABHYDROLASE"/>
</dbReference>
<feature type="active site" description="Proton acceptor" evidence="6">
    <location>
        <position position="263"/>
    </location>
</feature>
<dbReference type="GO" id="GO:0016020">
    <property type="term" value="C:membrane"/>
    <property type="evidence" value="ECO:0007669"/>
    <property type="project" value="TreeGrafter"/>
</dbReference>
<accession>A0A285QZU7</accession>
<dbReference type="EC" id="3.8.1.5" evidence="3 6"/>
<keyword evidence="9" id="KW-1185">Reference proteome</keyword>
<dbReference type="Gene3D" id="3.40.50.1820">
    <property type="entry name" value="alpha/beta hydrolase"/>
    <property type="match status" value="1"/>
</dbReference>
<evidence type="ECO:0000256" key="5">
    <source>
        <dbReference type="ARBA" id="ARBA00040785"/>
    </source>
</evidence>